<dbReference type="PANTHER" id="PTHR42877:SF4">
    <property type="entry name" value="FAD_NAD(P)-BINDING DOMAIN-CONTAINING PROTEIN-RELATED"/>
    <property type="match status" value="1"/>
</dbReference>
<keyword evidence="2" id="KW-0560">Oxidoreductase</keyword>
<keyword evidence="3" id="KW-1185">Reference proteome</keyword>
<dbReference type="PANTHER" id="PTHR42877">
    <property type="entry name" value="L-ORNITHINE N(5)-MONOOXYGENASE-RELATED"/>
    <property type="match status" value="1"/>
</dbReference>
<gene>
    <name evidence="2" type="ORF">B0T16DRAFT_337204</name>
</gene>
<dbReference type="InterPro" id="IPR051209">
    <property type="entry name" value="FAD-bind_Monooxygenase_sf"/>
</dbReference>
<comment type="similarity">
    <text evidence="1">Belongs to the FAD-binding monooxygenase family.</text>
</comment>
<dbReference type="InterPro" id="IPR036188">
    <property type="entry name" value="FAD/NAD-bd_sf"/>
</dbReference>
<dbReference type="GO" id="GO:0004497">
    <property type="term" value="F:monooxygenase activity"/>
    <property type="evidence" value="ECO:0007669"/>
    <property type="project" value="UniProtKB-KW"/>
</dbReference>
<name>A0AA40CJK5_9PEZI</name>
<dbReference type="EMBL" id="JAULSV010000007">
    <property type="protein sequence ID" value="KAK0639923.1"/>
    <property type="molecule type" value="Genomic_DNA"/>
</dbReference>
<dbReference type="Pfam" id="PF13738">
    <property type="entry name" value="Pyr_redox_3"/>
    <property type="match status" value="1"/>
</dbReference>
<dbReference type="Proteomes" id="UP001174936">
    <property type="component" value="Unassembled WGS sequence"/>
</dbReference>
<dbReference type="SUPFAM" id="SSF51905">
    <property type="entry name" value="FAD/NAD(P)-binding domain"/>
    <property type="match status" value="1"/>
</dbReference>
<proteinExistence type="inferred from homology"/>
<evidence type="ECO:0000256" key="1">
    <source>
        <dbReference type="ARBA" id="ARBA00010139"/>
    </source>
</evidence>
<dbReference type="AlphaFoldDB" id="A0AA40CJK5"/>
<comment type="caution">
    <text evidence="2">The sequence shown here is derived from an EMBL/GenBank/DDBJ whole genome shotgun (WGS) entry which is preliminary data.</text>
</comment>
<dbReference type="PRINTS" id="PR00469">
    <property type="entry name" value="PNDRDTASEII"/>
</dbReference>
<evidence type="ECO:0000313" key="3">
    <source>
        <dbReference type="Proteomes" id="UP001174936"/>
    </source>
</evidence>
<dbReference type="Gene3D" id="3.50.50.60">
    <property type="entry name" value="FAD/NAD(P)-binding domain"/>
    <property type="match status" value="2"/>
</dbReference>
<sequence length="497" mass="54378">MSKTKFLIVGTGFGGIEMAVALQKAGIDDYVMLEKGADIGGVWRDNSYPGCSCDIPSHLYSFSFAPYKGGEKRFPPQRDILAYLRQVATDFQLWPHVRLNTAVVQAVFQEDTNRWEVTTSSSETYDTEHVIFAVGQLHRPHFADIPGRKDFLGPQLHPAVWDHNIDLRDKNIAIIGTGSSAAQMLPSLASVARSVTLYQRTPAWILPKPSPNFGRLTRWTLHHLPGAHALYRTTLSHAADLLLAPLPRTNLTSKPLRLAAETLALCHLHIQVPNRTLRHQLTPSYPIGTKRILFDSHFYPALSRPNVHLVTDPISHITPTDIVTTTTANGAHHPADIIIFATGFKASEFLAPISILGRNGRSLSAEWACGGEAFLGVAMHGYPNAFVIAGPNSFNPAGSNPGMKEVQVEFIMRCLKWKGEVGAGAVEVRGEVVEGYKGWLGGRMGGTVWRDSEVGSWYRHASGKVTGPWPASGRRFRKVVRGVSPGEAFEVVGGEGC</sequence>
<reference evidence="2" key="1">
    <citation type="submission" date="2023-06" db="EMBL/GenBank/DDBJ databases">
        <title>Genome-scale phylogeny and comparative genomics of the fungal order Sordariales.</title>
        <authorList>
            <consortium name="Lawrence Berkeley National Laboratory"/>
            <person name="Hensen N."/>
            <person name="Bonometti L."/>
            <person name="Westerberg I."/>
            <person name="Brannstrom I.O."/>
            <person name="Guillou S."/>
            <person name="Cros-Aarteil S."/>
            <person name="Calhoun S."/>
            <person name="Haridas S."/>
            <person name="Kuo A."/>
            <person name="Mondo S."/>
            <person name="Pangilinan J."/>
            <person name="Riley R."/>
            <person name="Labutti K."/>
            <person name="Andreopoulos B."/>
            <person name="Lipzen A."/>
            <person name="Chen C."/>
            <person name="Yanf M."/>
            <person name="Daum C."/>
            <person name="Ng V."/>
            <person name="Clum A."/>
            <person name="Steindorff A."/>
            <person name="Ohm R."/>
            <person name="Martin F."/>
            <person name="Silar P."/>
            <person name="Natvig D."/>
            <person name="Lalanne C."/>
            <person name="Gautier V."/>
            <person name="Ament-Velasquez S.L."/>
            <person name="Kruys A."/>
            <person name="Hutchinson M.I."/>
            <person name="Powell A.J."/>
            <person name="Barry K."/>
            <person name="Miller A.N."/>
            <person name="Grigoriev I.V."/>
            <person name="Debuchy R."/>
            <person name="Gladieux P."/>
            <person name="Thoren M.H."/>
            <person name="Johannesson H."/>
        </authorList>
    </citation>
    <scope>NUCLEOTIDE SEQUENCE</scope>
    <source>
        <strain evidence="2">SMH2532-1</strain>
    </source>
</reference>
<protein>
    <submittedName>
        <fullName evidence="2">Monooxygenase</fullName>
    </submittedName>
</protein>
<evidence type="ECO:0000313" key="2">
    <source>
        <dbReference type="EMBL" id="KAK0639923.1"/>
    </source>
</evidence>
<accession>A0AA40CJK5</accession>
<organism evidence="2 3">
    <name type="scientific">Cercophora newfieldiana</name>
    <dbReference type="NCBI Taxonomy" id="92897"/>
    <lineage>
        <taxon>Eukaryota</taxon>
        <taxon>Fungi</taxon>
        <taxon>Dikarya</taxon>
        <taxon>Ascomycota</taxon>
        <taxon>Pezizomycotina</taxon>
        <taxon>Sordariomycetes</taxon>
        <taxon>Sordariomycetidae</taxon>
        <taxon>Sordariales</taxon>
        <taxon>Lasiosphaeriaceae</taxon>
        <taxon>Cercophora</taxon>
    </lineage>
</organism>
<keyword evidence="2" id="KW-0503">Monooxygenase</keyword>